<proteinExistence type="predicted"/>
<reference evidence="1" key="1">
    <citation type="submission" date="2020-11" db="EMBL/GenBank/DDBJ databases">
        <authorList>
            <person name="Koelle M."/>
            <person name="Horta M.A.C."/>
            <person name="Nowrousian M."/>
            <person name="Ohm R.A."/>
            <person name="Benz P."/>
            <person name="Pilgard A."/>
        </authorList>
    </citation>
    <scope>NUCLEOTIDE SEQUENCE</scope>
    <source>
        <strain evidence="1">FPRL280</strain>
    </source>
</reference>
<dbReference type="EMBL" id="JADOXO010000115">
    <property type="protein sequence ID" value="KAF9813005.1"/>
    <property type="molecule type" value="Genomic_DNA"/>
</dbReference>
<accession>A0A8H7P148</accession>
<organism evidence="1 2">
    <name type="scientific">Rhodonia placenta</name>
    <dbReference type="NCBI Taxonomy" id="104341"/>
    <lineage>
        <taxon>Eukaryota</taxon>
        <taxon>Fungi</taxon>
        <taxon>Dikarya</taxon>
        <taxon>Basidiomycota</taxon>
        <taxon>Agaricomycotina</taxon>
        <taxon>Agaricomycetes</taxon>
        <taxon>Polyporales</taxon>
        <taxon>Adustoporiaceae</taxon>
        <taxon>Rhodonia</taxon>
    </lineage>
</organism>
<gene>
    <name evidence="1" type="ORF">IEO21_05838</name>
</gene>
<evidence type="ECO:0000313" key="2">
    <source>
        <dbReference type="Proteomes" id="UP000639403"/>
    </source>
</evidence>
<sequence>MGIRNGLIEPTSATNKPTTGTIGRSLLTLNDDVLLAIVSFLSKKDALELSRTARGIHSIAMRQVTSKLRKLSMSVPRYLDPMDVFEVLKRLSNLHTLEISDTTLWGEGRRSRSQSSRIPVLPSIKRLDIHHCRDVYGLRLSPVQLSFNIGTRKPSCWEMLLGNLPRLRVLEVKLIGLCLKHRGKGTLIRWTMFQEHMLCLLPAHIACLKIQEYMVYSVDETSLQIAMDPEILHSLPQLVAKSTPSMELFAVGLADCSPNPDRTRWTRIRVNGDNQRVVEAIDPTTEPLVK</sequence>
<dbReference type="AlphaFoldDB" id="A0A8H7P148"/>
<reference evidence="1" key="2">
    <citation type="journal article" name="Front. Microbiol.">
        <title>Degradative Capacity of Two Strains of Rhodonia placenta: From Phenotype to Genotype.</title>
        <authorList>
            <person name="Kolle M."/>
            <person name="Horta M.A.C."/>
            <person name="Nowrousian M."/>
            <person name="Ohm R.A."/>
            <person name="Benz J.P."/>
            <person name="Pilgard A."/>
        </authorList>
    </citation>
    <scope>NUCLEOTIDE SEQUENCE</scope>
    <source>
        <strain evidence="1">FPRL280</strain>
    </source>
</reference>
<name>A0A8H7P148_9APHY</name>
<evidence type="ECO:0000313" key="1">
    <source>
        <dbReference type="EMBL" id="KAF9813005.1"/>
    </source>
</evidence>
<dbReference type="Gene3D" id="3.80.10.10">
    <property type="entry name" value="Ribonuclease Inhibitor"/>
    <property type="match status" value="1"/>
</dbReference>
<comment type="caution">
    <text evidence="1">The sequence shown here is derived from an EMBL/GenBank/DDBJ whole genome shotgun (WGS) entry which is preliminary data.</text>
</comment>
<dbReference type="InterPro" id="IPR032675">
    <property type="entry name" value="LRR_dom_sf"/>
</dbReference>
<dbReference type="Proteomes" id="UP000639403">
    <property type="component" value="Unassembled WGS sequence"/>
</dbReference>
<evidence type="ECO:0008006" key="3">
    <source>
        <dbReference type="Google" id="ProtNLM"/>
    </source>
</evidence>
<dbReference type="SUPFAM" id="SSF52047">
    <property type="entry name" value="RNI-like"/>
    <property type="match status" value="1"/>
</dbReference>
<protein>
    <recommendedName>
        <fullName evidence="3">F-box domain-containing protein</fullName>
    </recommendedName>
</protein>